<comment type="caution">
    <text evidence="2">The sequence shown here is derived from an EMBL/GenBank/DDBJ whole genome shotgun (WGS) entry which is preliminary data.</text>
</comment>
<dbReference type="EMBL" id="MTYJ01000442">
    <property type="protein sequence ID" value="OWA54690.1"/>
    <property type="molecule type" value="Genomic_DNA"/>
</dbReference>
<reference evidence="3" key="1">
    <citation type="submission" date="2017-01" db="EMBL/GenBank/DDBJ databases">
        <title>Comparative genomics of anhydrobiosis in the tardigrade Hypsibius dujardini.</title>
        <authorList>
            <person name="Yoshida Y."/>
            <person name="Koutsovoulos G."/>
            <person name="Laetsch D."/>
            <person name="Stevens L."/>
            <person name="Kumar S."/>
            <person name="Horikawa D."/>
            <person name="Ishino K."/>
            <person name="Komine S."/>
            <person name="Tomita M."/>
            <person name="Blaxter M."/>
            <person name="Arakawa K."/>
        </authorList>
    </citation>
    <scope>NUCLEOTIDE SEQUENCE [LARGE SCALE GENOMIC DNA]</scope>
    <source>
        <strain evidence="3">Z151</strain>
    </source>
</reference>
<sequence>MLKFYYQPETARRLVRPKLQPTMVLLKAFVLLAGAIAVVSAKSDLWTSTKDFSNFNVIKNLWNNINVTNDPAGGLLNFDKAIKVEFPRGTYASKNSPTTGKPGGLAFYAKPGPNIFNRDSVALNYKVYFPKNFEWAKGGKLPGLYSKFGQSGGHTDDPTGFSYRVMWRAGGQAEAYVYAPSRQDPSIERIPGYFADGTIGQSIGRGVQTFLADQWNTVKVFIKLNSIQNGRPIADGILKLIINGKPAVDFSKMIWRSRADVQIEGVMFQTFFGGNDVSYAPTKDTFIAFKSFSLTEQ</sequence>
<evidence type="ECO:0000313" key="2">
    <source>
        <dbReference type="EMBL" id="OWA54690.1"/>
    </source>
</evidence>
<dbReference type="InterPro" id="IPR048958">
    <property type="entry name" value="Polysacc_lyase_14"/>
</dbReference>
<accession>A0A9X6NI21</accession>
<keyword evidence="3" id="KW-1185">Reference proteome</keyword>
<dbReference type="OrthoDB" id="10069995at2759"/>
<organism evidence="2 3">
    <name type="scientific">Hypsibius exemplaris</name>
    <name type="common">Freshwater tardigrade</name>
    <dbReference type="NCBI Taxonomy" id="2072580"/>
    <lineage>
        <taxon>Eukaryota</taxon>
        <taxon>Metazoa</taxon>
        <taxon>Ecdysozoa</taxon>
        <taxon>Tardigrada</taxon>
        <taxon>Eutardigrada</taxon>
        <taxon>Parachela</taxon>
        <taxon>Hypsibioidea</taxon>
        <taxon>Hypsibiidae</taxon>
        <taxon>Hypsibius</taxon>
    </lineage>
</organism>
<dbReference type="Proteomes" id="UP000192578">
    <property type="component" value="Unassembled WGS sequence"/>
</dbReference>
<protein>
    <recommendedName>
        <fullName evidence="1">Polysaccharide lyase 14 domain-containing protein</fullName>
    </recommendedName>
</protein>
<name>A0A9X6NI21_HYPEX</name>
<dbReference type="AlphaFoldDB" id="A0A9X6NI21"/>
<dbReference type="PANTHER" id="PTHR40124">
    <property type="match status" value="1"/>
</dbReference>
<dbReference type="Pfam" id="PF21294">
    <property type="entry name" value="Polysacc_lyase_14"/>
    <property type="match status" value="1"/>
</dbReference>
<dbReference type="Gene3D" id="2.60.120.200">
    <property type="match status" value="1"/>
</dbReference>
<evidence type="ECO:0000313" key="3">
    <source>
        <dbReference type="Proteomes" id="UP000192578"/>
    </source>
</evidence>
<evidence type="ECO:0000259" key="1">
    <source>
        <dbReference type="Pfam" id="PF21294"/>
    </source>
</evidence>
<proteinExistence type="predicted"/>
<feature type="domain" description="Polysaccharide lyase 14" evidence="1">
    <location>
        <begin position="79"/>
        <end position="292"/>
    </location>
</feature>
<dbReference type="PANTHER" id="PTHR40124:SF1">
    <property type="entry name" value="DISAGGREGATASE RELATED REPEAT PROTEIN"/>
    <property type="match status" value="1"/>
</dbReference>
<gene>
    <name evidence="2" type="ORF">BV898_19089</name>
</gene>